<evidence type="ECO:0000256" key="2">
    <source>
        <dbReference type="ARBA" id="ARBA00022884"/>
    </source>
</evidence>
<sequence length="161" mass="17884">MDLRVGKIVEVWKHPESEKLYCEKIDIGNGEIRSIASGLQQFVPIEQMQDAHVVVICNLRQKKLGGFPSHGMVLCAETPDKSAVELIQPPAGSQAGDLISFEGQERDPPAALHKDDKKNPWFRVEPELLIDGEGIAKWNEFAMKTDKGLFKAASIRNGIIH</sequence>
<dbReference type="PROSITE" id="PS50886">
    <property type="entry name" value="TRBD"/>
    <property type="match status" value="1"/>
</dbReference>
<dbReference type="AlphaFoldDB" id="A0A7S3I8U7"/>
<dbReference type="PANTHER" id="PTHR11586:SF33">
    <property type="entry name" value="AMINOACYL TRNA SYNTHASE COMPLEX-INTERACTING MULTIFUNCTIONAL PROTEIN 1"/>
    <property type="match status" value="1"/>
</dbReference>
<gene>
    <name evidence="5" type="ORF">FEHR0123_LOCUS11186</name>
</gene>
<evidence type="ECO:0000313" key="5">
    <source>
        <dbReference type="EMBL" id="CAE0316209.1"/>
    </source>
</evidence>
<keyword evidence="1 3" id="KW-0820">tRNA-binding</keyword>
<evidence type="ECO:0000256" key="3">
    <source>
        <dbReference type="PROSITE-ProRule" id="PRU00209"/>
    </source>
</evidence>
<reference evidence="5" key="1">
    <citation type="submission" date="2021-01" db="EMBL/GenBank/DDBJ databases">
        <authorList>
            <person name="Corre E."/>
            <person name="Pelletier E."/>
            <person name="Niang G."/>
            <person name="Scheremetjew M."/>
            <person name="Finn R."/>
            <person name="Kale V."/>
            <person name="Holt S."/>
            <person name="Cochrane G."/>
            <person name="Meng A."/>
            <person name="Brown T."/>
            <person name="Cohen L."/>
        </authorList>
    </citation>
    <scope>NUCLEOTIDE SEQUENCE</scope>
    <source>
        <strain evidence="5">Fehren 1</strain>
    </source>
</reference>
<dbReference type="PANTHER" id="PTHR11586">
    <property type="entry name" value="TRNA-AMINOACYLATION COFACTOR ARC1 FAMILY MEMBER"/>
    <property type="match status" value="1"/>
</dbReference>
<dbReference type="GO" id="GO:0000049">
    <property type="term" value="F:tRNA binding"/>
    <property type="evidence" value="ECO:0007669"/>
    <property type="project" value="UniProtKB-UniRule"/>
</dbReference>
<proteinExistence type="predicted"/>
<evidence type="ECO:0000259" key="4">
    <source>
        <dbReference type="PROSITE" id="PS50886"/>
    </source>
</evidence>
<name>A0A7S3I8U7_9SPIT</name>
<dbReference type="Pfam" id="PF01588">
    <property type="entry name" value="tRNA_bind"/>
    <property type="match status" value="1"/>
</dbReference>
<keyword evidence="2 3" id="KW-0694">RNA-binding</keyword>
<dbReference type="Gene3D" id="2.40.50.140">
    <property type="entry name" value="Nucleic acid-binding proteins"/>
    <property type="match status" value="1"/>
</dbReference>
<organism evidence="5">
    <name type="scientific">Favella ehrenbergii</name>
    <dbReference type="NCBI Taxonomy" id="182087"/>
    <lineage>
        <taxon>Eukaryota</taxon>
        <taxon>Sar</taxon>
        <taxon>Alveolata</taxon>
        <taxon>Ciliophora</taxon>
        <taxon>Intramacronucleata</taxon>
        <taxon>Spirotrichea</taxon>
        <taxon>Choreotrichia</taxon>
        <taxon>Tintinnida</taxon>
        <taxon>Xystonellidae</taxon>
        <taxon>Favella</taxon>
    </lineage>
</organism>
<accession>A0A7S3I8U7</accession>
<dbReference type="SUPFAM" id="SSF50249">
    <property type="entry name" value="Nucleic acid-binding proteins"/>
    <property type="match status" value="1"/>
</dbReference>
<dbReference type="InterPro" id="IPR002547">
    <property type="entry name" value="tRNA-bd_dom"/>
</dbReference>
<dbReference type="EMBL" id="HBIE01036598">
    <property type="protein sequence ID" value="CAE0316209.1"/>
    <property type="molecule type" value="Transcribed_RNA"/>
</dbReference>
<dbReference type="InterPro" id="IPR012340">
    <property type="entry name" value="NA-bd_OB-fold"/>
</dbReference>
<feature type="domain" description="TRNA-binding" evidence="4">
    <location>
        <begin position="1"/>
        <end position="100"/>
    </location>
</feature>
<dbReference type="CDD" id="cd02799">
    <property type="entry name" value="tRNA_bind_EMAP-II_like"/>
    <property type="match status" value="1"/>
</dbReference>
<protein>
    <recommendedName>
        <fullName evidence="4">tRNA-binding domain-containing protein</fullName>
    </recommendedName>
</protein>
<evidence type="ECO:0000256" key="1">
    <source>
        <dbReference type="ARBA" id="ARBA00022555"/>
    </source>
</evidence>
<dbReference type="InterPro" id="IPR051270">
    <property type="entry name" value="Tyrosine-tRNA_ligase_regulator"/>
</dbReference>